<sequence length="414" mass="45760">MFSESLKDNSLIFWNCPDAKAPGIRTLLKDAGYDLKVADTLHEVLLLLASNNTTPVILPVELGDSCFEDLPDSMLVPMIAWGDDEDSLKPFLDRGVRAYMLPPFTYPLIQTQIETKRDYLRLNLDALDIGRHVELKLIERDVEIGRDIQLSFLPKSLPERPGWELSAFFRPAREVAGDFYDGFELLHGRRIGVVMADVCDKGVPAAIFMALFRTLIRAGAQQNISLSWASDPSAGADDKVWLGGLKGEGRQALPRIGTSALLNAVAGTNNYMTENHLETGYFVTLFFGIFDPLTGQLIYINGGHNPPVIVRADGTQVMLKPTGPAVGMIPGATFKIAQEMLNPGDTLFTYTDGVTDAKSETGHFFGNKNMLELLKEPITSAQSLIERYQTALDNHIESAPQFDDITMLVVRREP</sequence>
<dbReference type="SUPFAM" id="SSF81606">
    <property type="entry name" value="PP2C-like"/>
    <property type="match status" value="1"/>
</dbReference>
<dbReference type="EMBL" id="BMOD01000024">
    <property type="protein sequence ID" value="GGJ52061.1"/>
    <property type="molecule type" value="Genomic_DNA"/>
</dbReference>
<evidence type="ECO:0000256" key="1">
    <source>
        <dbReference type="ARBA" id="ARBA00022801"/>
    </source>
</evidence>
<feature type="domain" description="PPM-type phosphatase" evidence="2">
    <location>
        <begin position="160"/>
        <end position="412"/>
    </location>
</feature>
<dbReference type="Proteomes" id="UP000632222">
    <property type="component" value="Unassembled WGS sequence"/>
</dbReference>
<evidence type="ECO:0000259" key="2">
    <source>
        <dbReference type="SMART" id="SM00331"/>
    </source>
</evidence>
<evidence type="ECO:0000313" key="4">
    <source>
        <dbReference type="Proteomes" id="UP000632222"/>
    </source>
</evidence>
<comment type="caution">
    <text evidence="3">The sequence shown here is derived from an EMBL/GenBank/DDBJ whole genome shotgun (WGS) entry which is preliminary data.</text>
</comment>
<dbReference type="InterPro" id="IPR052016">
    <property type="entry name" value="Bact_Sigma-Reg"/>
</dbReference>
<keyword evidence="1" id="KW-0378">Hydrolase</keyword>
<evidence type="ECO:0000313" key="3">
    <source>
        <dbReference type="EMBL" id="GGJ52061.1"/>
    </source>
</evidence>
<dbReference type="PANTHER" id="PTHR43156:SF2">
    <property type="entry name" value="STAGE II SPORULATION PROTEIN E"/>
    <property type="match status" value="1"/>
</dbReference>
<accession>A0ABQ2DAX2</accession>
<gene>
    <name evidence="3" type="ORF">GCM10008938_42590</name>
</gene>
<keyword evidence="4" id="KW-1185">Reference proteome</keyword>
<dbReference type="Pfam" id="PF07228">
    <property type="entry name" value="SpoIIE"/>
    <property type="match status" value="1"/>
</dbReference>
<dbReference type="Gene3D" id="3.60.40.10">
    <property type="entry name" value="PPM-type phosphatase domain"/>
    <property type="match status" value="1"/>
</dbReference>
<dbReference type="SMART" id="SM00331">
    <property type="entry name" value="PP2C_SIG"/>
    <property type="match status" value="1"/>
</dbReference>
<dbReference type="RefSeq" id="WP_189006659.1">
    <property type="nucleotide sequence ID" value="NZ_BMOD01000024.1"/>
</dbReference>
<reference evidence="4" key="1">
    <citation type="journal article" date="2019" name="Int. J. Syst. Evol. Microbiol.">
        <title>The Global Catalogue of Microorganisms (GCM) 10K type strain sequencing project: providing services to taxonomists for standard genome sequencing and annotation.</title>
        <authorList>
            <consortium name="The Broad Institute Genomics Platform"/>
            <consortium name="The Broad Institute Genome Sequencing Center for Infectious Disease"/>
            <person name="Wu L."/>
            <person name="Ma J."/>
        </authorList>
    </citation>
    <scope>NUCLEOTIDE SEQUENCE [LARGE SCALE GENOMIC DNA]</scope>
    <source>
        <strain evidence="4">JCM 14370</strain>
    </source>
</reference>
<name>A0ABQ2DAX2_9DEIO</name>
<dbReference type="InterPro" id="IPR001932">
    <property type="entry name" value="PPM-type_phosphatase-like_dom"/>
</dbReference>
<proteinExistence type="predicted"/>
<dbReference type="PANTHER" id="PTHR43156">
    <property type="entry name" value="STAGE II SPORULATION PROTEIN E-RELATED"/>
    <property type="match status" value="1"/>
</dbReference>
<protein>
    <recommendedName>
        <fullName evidence="2">PPM-type phosphatase domain-containing protein</fullName>
    </recommendedName>
</protein>
<organism evidence="3 4">
    <name type="scientific">Deinococcus roseus</name>
    <dbReference type="NCBI Taxonomy" id="392414"/>
    <lineage>
        <taxon>Bacteria</taxon>
        <taxon>Thermotogati</taxon>
        <taxon>Deinococcota</taxon>
        <taxon>Deinococci</taxon>
        <taxon>Deinococcales</taxon>
        <taxon>Deinococcaceae</taxon>
        <taxon>Deinococcus</taxon>
    </lineage>
</organism>
<dbReference type="InterPro" id="IPR036457">
    <property type="entry name" value="PPM-type-like_dom_sf"/>
</dbReference>